<dbReference type="InterPro" id="IPR044730">
    <property type="entry name" value="RNase_H-like_dom_plant"/>
</dbReference>
<dbReference type="GO" id="GO:0008270">
    <property type="term" value="F:zinc ion binding"/>
    <property type="evidence" value="ECO:0007669"/>
    <property type="project" value="UniProtKB-KW"/>
</dbReference>
<protein>
    <recommendedName>
        <fullName evidence="2">CCHC-type domain-containing protein</fullName>
    </recommendedName>
</protein>
<keyword evidence="1" id="KW-0863">Zinc-finger</keyword>
<dbReference type="OrthoDB" id="1422167at2759"/>
<evidence type="ECO:0000259" key="2">
    <source>
        <dbReference type="PROSITE" id="PS50158"/>
    </source>
</evidence>
<gene>
    <name evidence="3" type="ORF">TSUD_280950</name>
</gene>
<dbReference type="InterPro" id="IPR036875">
    <property type="entry name" value="Znf_CCHC_sf"/>
</dbReference>
<dbReference type="Pfam" id="PF13966">
    <property type="entry name" value="zf-RVT"/>
    <property type="match status" value="1"/>
</dbReference>
<keyword evidence="1" id="KW-0862">Zinc</keyword>
<dbReference type="CDD" id="cd06222">
    <property type="entry name" value="RNase_H_like"/>
    <property type="match status" value="1"/>
</dbReference>
<name>A0A2Z6PD11_TRISU</name>
<dbReference type="EMBL" id="DF974298">
    <property type="protein sequence ID" value="GAU47272.1"/>
    <property type="molecule type" value="Genomic_DNA"/>
</dbReference>
<feature type="domain" description="CCHC-type" evidence="2">
    <location>
        <begin position="191"/>
        <end position="207"/>
    </location>
</feature>
<dbReference type="PROSITE" id="PS50158">
    <property type="entry name" value="ZF_CCHC"/>
    <property type="match status" value="1"/>
</dbReference>
<keyword evidence="1" id="KW-0479">Metal-binding</keyword>
<dbReference type="GO" id="GO:0003676">
    <property type="term" value="F:nucleic acid binding"/>
    <property type="evidence" value="ECO:0007669"/>
    <property type="project" value="InterPro"/>
</dbReference>
<dbReference type="Pfam" id="PF14223">
    <property type="entry name" value="Retrotran_gag_2"/>
    <property type="match status" value="1"/>
</dbReference>
<dbReference type="SUPFAM" id="SSF57756">
    <property type="entry name" value="Retrovirus zinc finger-like domains"/>
    <property type="match status" value="1"/>
</dbReference>
<dbReference type="Gene3D" id="4.10.60.10">
    <property type="entry name" value="Zinc finger, CCHC-type"/>
    <property type="match status" value="1"/>
</dbReference>
<dbReference type="InterPro" id="IPR001878">
    <property type="entry name" value="Znf_CCHC"/>
</dbReference>
<sequence length="999" mass="114545">MGSKWEIEKFTGSNDFGLWKVKVRAILTQQKCDEALKGMAGMPDNLSDEEKTEMDGKTLSAMILCLADKVLKEVDKEKSAAKFNKIIDDLANIDVKINDEDQAFHLLCALPKSLENLKDALLYCKEGTITLDEVQSALRTKELTKLRDLRVDDSGEGLSVARGGSENDRRWKGKKNWSKYRETCDGGGKFKCHYCQEPGHFKRDCPRRGGNGNSSAQIALVEGGVVHPEDEKDCKVQGESHSGNTGLSLWWRNLGLRWSLLLVGLEEDKQSTIALGYLGDREESDIVRPKKCIAMETLWKKEDDLLLVAARRAVGPARRAMSDHSDWVGSGSYVSCGCASLYIGYEDRNTKYYHSKTIAGRRRNKIISLRNEEGEWVDEQDGLRNMVRTFYTNLSKEDQPIRDPVIFWSTYPMNLEAEHIRLSAPISFVDCKKALFDMGPHKAPGEDGYPAIFFQHCWDIVGESLYKYVNQLWSTNPSLISFINNIMLVLIPKVDKPEFVSQFRPISLCNVTYKIITKVIVNRIKPLLDGIISPYQSSFIPGCTIHHNIIVAQEMVHSMAEMKDQVEGSYWKPMRAEASIKQAHCVMHCLDQFCQASGQKINNQKTQVYFSKNVDQRTKVDILQHTGFTHVNSLGKYLEANIAPGRTTRGKFQHIIDGPDFIGWKGTNTRHFTVQSAYDLQRENVHRIDGDWTMVGNWKGRHRIQTFMWLAAHDRLLTNYRRSRWGGGISPISHICGNEDETIIHTLRDCIYATQIWIKLVAFNHITNFFAFNCKDWFFKNLSNNEYGAQKEGWKSIFMVTCWYMWQRRNKSIFDEDFRRPSNPILVILKMVRDIDSCKHNQLIGRQRKNDTIFVGWKQPLEGWIKLNCDGAYKESLDLAGCRGLLRDSNGQWIHVDTLKRLVLVMLCMLKCGAWRCNLNEATHILIRRIKGLIDFDWQIQFKYTWREGNRSVDWLANHSLVHSSFDVISLETPPRELHSILFDDISGACMPRNVCLVS</sequence>
<dbReference type="PANTHER" id="PTHR46890:SF48">
    <property type="entry name" value="RNA-DIRECTED DNA POLYMERASE"/>
    <property type="match status" value="1"/>
</dbReference>
<evidence type="ECO:0000256" key="1">
    <source>
        <dbReference type="PROSITE-ProRule" id="PRU00047"/>
    </source>
</evidence>
<evidence type="ECO:0000313" key="3">
    <source>
        <dbReference type="EMBL" id="GAU47272.1"/>
    </source>
</evidence>
<reference evidence="4" key="1">
    <citation type="journal article" date="2017" name="Front. Plant Sci.">
        <title>Climate Clever Clovers: New Paradigm to Reduce the Environmental Footprint of Ruminants by Breeding Low Methanogenic Forages Utilizing Haplotype Variation.</title>
        <authorList>
            <person name="Kaur P."/>
            <person name="Appels R."/>
            <person name="Bayer P.E."/>
            <person name="Keeble-Gagnere G."/>
            <person name="Wang J."/>
            <person name="Hirakawa H."/>
            <person name="Shirasawa K."/>
            <person name="Vercoe P."/>
            <person name="Stefanova K."/>
            <person name="Durmic Z."/>
            <person name="Nichols P."/>
            <person name="Revell C."/>
            <person name="Isobe S.N."/>
            <person name="Edwards D."/>
            <person name="Erskine W."/>
        </authorList>
    </citation>
    <scope>NUCLEOTIDE SEQUENCE [LARGE SCALE GENOMIC DNA]</scope>
    <source>
        <strain evidence="4">cv. Daliak</strain>
    </source>
</reference>
<dbReference type="Proteomes" id="UP000242715">
    <property type="component" value="Unassembled WGS sequence"/>
</dbReference>
<dbReference type="Pfam" id="PF00098">
    <property type="entry name" value="zf-CCHC"/>
    <property type="match status" value="1"/>
</dbReference>
<keyword evidence="4" id="KW-1185">Reference proteome</keyword>
<dbReference type="AlphaFoldDB" id="A0A2Z6PD11"/>
<proteinExistence type="predicted"/>
<dbReference type="PANTHER" id="PTHR46890">
    <property type="entry name" value="NON-LTR RETROLELEMENT REVERSE TRANSCRIPTASE-LIKE PROTEIN-RELATED"/>
    <property type="match status" value="1"/>
</dbReference>
<dbReference type="InterPro" id="IPR052343">
    <property type="entry name" value="Retrotransposon-Effector_Assoc"/>
</dbReference>
<organism evidence="3 4">
    <name type="scientific">Trifolium subterraneum</name>
    <name type="common">Subterranean clover</name>
    <dbReference type="NCBI Taxonomy" id="3900"/>
    <lineage>
        <taxon>Eukaryota</taxon>
        <taxon>Viridiplantae</taxon>
        <taxon>Streptophyta</taxon>
        <taxon>Embryophyta</taxon>
        <taxon>Tracheophyta</taxon>
        <taxon>Spermatophyta</taxon>
        <taxon>Magnoliopsida</taxon>
        <taxon>eudicotyledons</taxon>
        <taxon>Gunneridae</taxon>
        <taxon>Pentapetalae</taxon>
        <taxon>rosids</taxon>
        <taxon>fabids</taxon>
        <taxon>Fabales</taxon>
        <taxon>Fabaceae</taxon>
        <taxon>Papilionoideae</taxon>
        <taxon>50 kb inversion clade</taxon>
        <taxon>NPAAA clade</taxon>
        <taxon>Hologalegina</taxon>
        <taxon>IRL clade</taxon>
        <taxon>Trifolieae</taxon>
        <taxon>Trifolium</taxon>
    </lineage>
</organism>
<dbReference type="InterPro" id="IPR026960">
    <property type="entry name" value="RVT-Znf"/>
</dbReference>
<dbReference type="SMART" id="SM00343">
    <property type="entry name" value="ZnF_C2HC"/>
    <property type="match status" value="1"/>
</dbReference>
<evidence type="ECO:0000313" key="4">
    <source>
        <dbReference type="Proteomes" id="UP000242715"/>
    </source>
</evidence>
<accession>A0A2Z6PD11</accession>